<organism evidence="1 2">
    <name type="scientific">Thiomicrorhabdus xiamenensis</name>
    <dbReference type="NCBI Taxonomy" id="2739063"/>
    <lineage>
        <taxon>Bacteria</taxon>
        <taxon>Pseudomonadati</taxon>
        <taxon>Pseudomonadota</taxon>
        <taxon>Gammaproteobacteria</taxon>
        <taxon>Thiotrichales</taxon>
        <taxon>Piscirickettsiaceae</taxon>
        <taxon>Thiomicrorhabdus</taxon>
    </lineage>
</organism>
<protein>
    <submittedName>
        <fullName evidence="1">Uncharacterized protein</fullName>
    </submittedName>
</protein>
<dbReference type="EMBL" id="CP054020">
    <property type="protein sequence ID" value="QKI88727.1"/>
    <property type="molecule type" value="Genomic_DNA"/>
</dbReference>
<dbReference type="Proteomes" id="UP000504724">
    <property type="component" value="Chromosome"/>
</dbReference>
<accession>A0A7D4TDL8</accession>
<name>A0A7D4TDL8_9GAMM</name>
<gene>
    <name evidence="1" type="ORF">HQN79_03675</name>
</gene>
<proteinExistence type="predicted"/>
<sequence>MTNEKLDEIATEAVATFLKLNSKAVVSAGAFKDKPDMCTIDCALSQKRIVLGFNSLATLQAIHLVIGSSETGNVDDEQKFDPQEFNSEIILKLMEEHFSS</sequence>
<dbReference type="RefSeq" id="WP_173284340.1">
    <property type="nucleotide sequence ID" value="NZ_CP054020.1"/>
</dbReference>
<keyword evidence="2" id="KW-1185">Reference proteome</keyword>
<dbReference type="KEGG" id="txa:HQN79_03675"/>
<dbReference type="AlphaFoldDB" id="A0A7D4TDL8"/>
<evidence type="ECO:0000313" key="2">
    <source>
        <dbReference type="Proteomes" id="UP000504724"/>
    </source>
</evidence>
<reference evidence="1 2" key="1">
    <citation type="submission" date="2020-05" db="EMBL/GenBank/DDBJ databases">
        <title>Thiomicrorhabdus sediminis sp.nov. and Thiomicrorhabdus xiamenensis sp.nov., novel sulfur-oxidizing bacteria isolated from coastal sediment.</title>
        <authorList>
            <person name="Liu X."/>
        </authorList>
    </citation>
    <scope>NUCLEOTIDE SEQUENCE [LARGE SCALE GENOMIC DNA]</scope>
    <source>
        <strain evidence="1 2">G2</strain>
    </source>
</reference>
<evidence type="ECO:0000313" key="1">
    <source>
        <dbReference type="EMBL" id="QKI88727.1"/>
    </source>
</evidence>